<evidence type="ECO:0000313" key="14">
    <source>
        <dbReference type="Proteomes" id="UP001199525"/>
    </source>
</evidence>
<protein>
    <recommendedName>
        <fullName evidence="1">non-specific serine/threonine protein kinase</fullName>
        <ecNumber evidence="1">2.7.11.1</ecNumber>
    </recommendedName>
</protein>
<evidence type="ECO:0000256" key="3">
    <source>
        <dbReference type="ARBA" id="ARBA00022679"/>
    </source>
</evidence>
<dbReference type="RefSeq" id="WP_229482676.1">
    <property type="nucleotide sequence ID" value="NZ_JAIVFQ010000002.1"/>
</dbReference>
<dbReference type="EC" id="2.7.11.1" evidence="1"/>
<evidence type="ECO:0000313" key="13">
    <source>
        <dbReference type="EMBL" id="MCC5598009.1"/>
    </source>
</evidence>
<dbReference type="GO" id="GO:0016301">
    <property type="term" value="F:kinase activity"/>
    <property type="evidence" value="ECO:0007669"/>
    <property type="project" value="UniProtKB-KW"/>
</dbReference>
<dbReference type="Proteomes" id="UP001199525">
    <property type="component" value="Unassembled WGS sequence"/>
</dbReference>
<gene>
    <name evidence="13" type="ORF">LC586_01820</name>
</gene>
<evidence type="ECO:0000259" key="12">
    <source>
        <dbReference type="PROSITE" id="PS50011"/>
    </source>
</evidence>
<sequence>MQQPMEVYCTRPSCTKPENTIPGDFLNSNTTEILCSNCKMPLILQGNFVALSFIGSGGFGRTFKALDLHFPYTTRVIKQLHPRNTSGQILTPTILKRIEEMFVREAITLDRLRHPRIPKFLAFFTMELEEETGYVQKFFYLVQDYIEGKNLAQELREVGSFSEGEVINILKEILNLLNYIHNYDGTNGVIHRDIKPANIIRCSQDDKLYLIDFGAVKQILQGLEVETTSIVLDPHFAPPEQFDRDKVSPASDLYATATTCLCLLTGITDTRELLLNSSWRVHVPVSDQYFAKALDEMLKRRQEDRPQSAQEVLKILSGEPNSGSHPTQRPNSGSSPKPRMLRRFLDWVRQLPRRWRSIISFVFPFSLGIAIAVAFTVIFYPKPLVPPPFANYFSRGEESLIAQLNAKAVDQSCKKAYNLKQEGMKAFKRASLSGNNNDFQEAYSKFTESIAMVRTSSQNSCISDPETFIYQYNSKVAQATSARNLPTIAVVIPNMPEDNIALEILRGVAQVLQEQDTNLPLFQILLASNNNIDQEVKKLAGFISDQNIPEEFNHFKKSQILGVIGRYTSKYLFNQNTSTQQKVEGVGEIYGKKELVLIAPTSTATRTINSQSIITTQGKYLHRYVFRTASNDSIAASKLSKYVWDDLKLNNVLIIYDSKDIYSQSLAVEFQSKLSDKYPEGNYNLCDVSASINNALLCKNQLKNSELQALMLAAPNVNYNEYLDIIRRVTSRKVQILAGDNLYKNIQSSANKITIAVSFHADNAKKNFNDKTEELWGIRKVSWRTMTSYDAAQVFVQALKNNNNPTRQSIFNKLNDENNFSAPGATTEVRFNRDHDRKAVTGVGVLVQVNQSNPNSDEYGFTLLETPQRNNP</sequence>
<dbReference type="Gene3D" id="1.10.510.10">
    <property type="entry name" value="Transferase(Phosphotransferase) domain 1"/>
    <property type="match status" value="1"/>
</dbReference>
<evidence type="ECO:0000256" key="7">
    <source>
        <dbReference type="ARBA" id="ARBA00047899"/>
    </source>
</evidence>
<feature type="transmembrane region" description="Helical" evidence="11">
    <location>
        <begin position="358"/>
        <end position="380"/>
    </location>
</feature>
<organism evidence="13 14">
    <name type="scientific">Nostoc favosum CHAB5714</name>
    <dbReference type="NCBI Taxonomy" id="2780399"/>
    <lineage>
        <taxon>Bacteria</taxon>
        <taxon>Bacillati</taxon>
        <taxon>Cyanobacteriota</taxon>
        <taxon>Cyanophyceae</taxon>
        <taxon>Nostocales</taxon>
        <taxon>Nostocaceae</taxon>
        <taxon>Nostoc</taxon>
        <taxon>Nostoc favosum</taxon>
    </lineage>
</organism>
<evidence type="ECO:0000256" key="10">
    <source>
        <dbReference type="SAM" id="MobiDB-lite"/>
    </source>
</evidence>
<dbReference type="InterPro" id="IPR017441">
    <property type="entry name" value="Protein_kinase_ATP_BS"/>
</dbReference>
<comment type="caution">
    <text evidence="13">The sequence shown here is derived from an EMBL/GenBank/DDBJ whole genome shotgun (WGS) entry which is preliminary data.</text>
</comment>
<keyword evidence="3" id="KW-0808">Transferase</keyword>
<dbReference type="Gene3D" id="3.40.50.2300">
    <property type="match status" value="2"/>
</dbReference>
<reference evidence="13 14" key="1">
    <citation type="journal article" date="2021" name="Microorganisms">
        <title>Genome Evolution of Filamentous Cyanobacterium Nostoc Species: From Facultative Symbiosis to Free Living.</title>
        <authorList>
            <person name="Huo D."/>
            <person name="Li H."/>
            <person name="Cai F."/>
            <person name="Guo X."/>
            <person name="Qiao Z."/>
            <person name="Wang W."/>
            <person name="Yu G."/>
            <person name="Li R."/>
        </authorList>
    </citation>
    <scope>NUCLEOTIDE SEQUENCE [LARGE SCALE GENOMIC DNA]</scope>
    <source>
        <strain evidence="13 14">CHAB 5714</strain>
    </source>
</reference>
<keyword evidence="5 13" id="KW-0418">Kinase</keyword>
<feature type="binding site" evidence="9">
    <location>
        <position position="78"/>
    </location>
    <ligand>
        <name>ATP</name>
        <dbReference type="ChEBI" id="CHEBI:30616"/>
    </ligand>
</feature>
<dbReference type="CDD" id="cd06268">
    <property type="entry name" value="PBP1_ABC_transporter_LIVBP-like"/>
    <property type="match status" value="1"/>
</dbReference>
<proteinExistence type="predicted"/>
<keyword evidence="11" id="KW-0472">Membrane</keyword>
<dbReference type="Pfam" id="PF00069">
    <property type="entry name" value="Pkinase"/>
    <property type="match status" value="1"/>
</dbReference>
<feature type="compositionally biased region" description="Polar residues" evidence="10">
    <location>
        <begin position="319"/>
        <end position="335"/>
    </location>
</feature>
<dbReference type="InterPro" id="IPR000719">
    <property type="entry name" value="Prot_kinase_dom"/>
</dbReference>
<dbReference type="EMBL" id="JAIVFQ010000002">
    <property type="protein sequence ID" value="MCC5598009.1"/>
    <property type="molecule type" value="Genomic_DNA"/>
</dbReference>
<evidence type="ECO:0000256" key="2">
    <source>
        <dbReference type="ARBA" id="ARBA00022527"/>
    </source>
</evidence>
<keyword evidence="6 9" id="KW-0067">ATP-binding</keyword>
<keyword evidence="2" id="KW-0723">Serine/threonine-protein kinase</keyword>
<dbReference type="PROSITE" id="PS50011">
    <property type="entry name" value="PROTEIN_KINASE_DOM"/>
    <property type="match status" value="1"/>
</dbReference>
<dbReference type="PANTHER" id="PTHR24363">
    <property type="entry name" value="SERINE/THREONINE PROTEIN KINASE"/>
    <property type="match status" value="1"/>
</dbReference>
<name>A0ABS8I2H5_9NOSO</name>
<keyword evidence="11" id="KW-0812">Transmembrane</keyword>
<dbReference type="InterPro" id="IPR028082">
    <property type="entry name" value="Peripla_BP_I"/>
</dbReference>
<feature type="domain" description="Protein kinase" evidence="12">
    <location>
        <begin position="48"/>
        <end position="328"/>
    </location>
</feature>
<dbReference type="SUPFAM" id="SSF56112">
    <property type="entry name" value="Protein kinase-like (PK-like)"/>
    <property type="match status" value="1"/>
</dbReference>
<evidence type="ECO:0000256" key="6">
    <source>
        <dbReference type="ARBA" id="ARBA00022840"/>
    </source>
</evidence>
<evidence type="ECO:0000256" key="11">
    <source>
        <dbReference type="SAM" id="Phobius"/>
    </source>
</evidence>
<evidence type="ECO:0000256" key="1">
    <source>
        <dbReference type="ARBA" id="ARBA00012513"/>
    </source>
</evidence>
<keyword evidence="4 9" id="KW-0547">Nucleotide-binding</keyword>
<keyword evidence="11" id="KW-1133">Transmembrane helix</keyword>
<evidence type="ECO:0000256" key="4">
    <source>
        <dbReference type="ARBA" id="ARBA00022741"/>
    </source>
</evidence>
<dbReference type="PANTHER" id="PTHR24363:SF0">
    <property type="entry name" value="SERINE_THREONINE KINASE LIKE DOMAIN CONTAINING 1"/>
    <property type="match status" value="1"/>
</dbReference>
<dbReference type="InterPro" id="IPR011009">
    <property type="entry name" value="Kinase-like_dom_sf"/>
</dbReference>
<evidence type="ECO:0000256" key="9">
    <source>
        <dbReference type="PROSITE-ProRule" id="PRU10141"/>
    </source>
</evidence>
<comment type="catalytic activity">
    <reaction evidence="8">
        <text>L-seryl-[protein] + ATP = O-phospho-L-seryl-[protein] + ADP + H(+)</text>
        <dbReference type="Rhea" id="RHEA:17989"/>
        <dbReference type="Rhea" id="RHEA-COMP:9863"/>
        <dbReference type="Rhea" id="RHEA-COMP:11604"/>
        <dbReference type="ChEBI" id="CHEBI:15378"/>
        <dbReference type="ChEBI" id="CHEBI:29999"/>
        <dbReference type="ChEBI" id="CHEBI:30616"/>
        <dbReference type="ChEBI" id="CHEBI:83421"/>
        <dbReference type="ChEBI" id="CHEBI:456216"/>
        <dbReference type="EC" id="2.7.11.1"/>
    </reaction>
</comment>
<dbReference type="PROSITE" id="PS00107">
    <property type="entry name" value="PROTEIN_KINASE_ATP"/>
    <property type="match status" value="1"/>
</dbReference>
<dbReference type="SMART" id="SM00220">
    <property type="entry name" value="S_TKc"/>
    <property type="match status" value="1"/>
</dbReference>
<evidence type="ECO:0000256" key="8">
    <source>
        <dbReference type="ARBA" id="ARBA00048679"/>
    </source>
</evidence>
<dbReference type="SUPFAM" id="SSF53822">
    <property type="entry name" value="Periplasmic binding protein-like I"/>
    <property type="match status" value="1"/>
</dbReference>
<feature type="region of interest" description="Disordered" evidence="10">
    <location>
        <begin position="316"/>
        <end position="338"/>
    </location>
</feature>
<comment type="catalytic activity">
    <reaction evidence="7">
        <text>L-threonyl-[protein] + ATP = O-phospho-L-threonyl-[protein] + ADP + H(+)</text>
        <dbReference type="Rhea" id="RHEA:46608"/>
        <dbReference type="Rhea" id="RHEA-COMP:11060"/>
        <dbReference type="Rhea" id="RHEA-COMP:11605"/>
        <dbReference type="ChEBI" id="CHEBI:15378"/>
        <dbReference type="ChEBI" id="CHEBI:30013"/>
        <dbReference type="ChEBI" id="CHEBI:30616"/>
        <dbReference type="ChEBI" id="CHEBI:61977"/>
        <dbReference type="ChEBI" id="CHEBI:456216"/>
        <dbReference type="EC" id="2.7.11.1"/>
    </reaction>
</comment>
<evidence type="ECO:0000256" key="5">
    <source>
        <dbReference type="ARBA" id="ARBA00022777"/>
    </source>
</evidence>
<accession>A0ABS8I2H5</accession>
<keyword evidence="14" id="KW-1185">Reference proteome</keyword>
<dbReference type="CDD" id="cd14014">
    <property type="entry name" value="STKc_PknB_like"/>
    <property type="match status" value="1"/>
</dbReference>